<feature type="transmembrane region" description="Helical" evidence="10">
    <location>
        <begin position="23"/>
        <end position="43"/>
    </location>
</feature>
<keyword evidence="5 10" id="KW-0145">Chemotaxis</keyword>
<name>H5SIN3_9BACT</name>
<feature type="region of interest" description="Disordered" evidence="11">
    <location>
        <begin position="50"/>
        <end position="76"/>
    </location>
</feature>
<reference evidence="12" key="2">
    <citation type="journal article" date="2012" name="PLoS ONE">
        <title>A Deeply Branching Thermophilic Bacterium with an Ancient Acetyl-CoA Pathway Dominates a Subsurface Ecosystem.</title>
        <authorList>
            <person name="Takami H."/>
            <person name="Noguchi H."/>
            <person name="Takaki Y."/>
            <person name="Uchiyama I."/>
            <person name="Toyoda A."/>
            <person name="Nishi S."/>
            <person name="Chee G.-J."/>
            <person name="Arai W."/>
            <person name="Nunoura T."/>
            <person name="Itoh T."/>
            <person name="Hattori M."/>
            <person name="Takai K."/>
        </authorList>
    </citation>
    <scope>NUCLEOTIDE SEQUENCE</scope>
</reference>
<keyword evidence="12" id="KW-0282">Flagellum</keyword>
<evidence type="ECO:0000256" key="7">
    <source>
        <dbReference type="ARBA" id="ARBA00022779"/>
    </source>
</evidence>
<keyword evidence="6 10" id="KW-0812">Transmembrane</keyword>
<dbReference type="GO" id="GO:0009425">
    <property type="term" value="C:bacterial-type flagellum basal body"/>
    <property type="evidence" value="ECO:0007669"/>
    <property type="project" value="InterPro"/>
</dbReference>
<evidence type="ECO:0000256" key="8">
    <source>
        <dbReference type="ARBA" id="ARBA00022989"/>
    </source>
</evidence>
<gene>
    <name evidence="12" type="ORF">HGMM_F33H03C28</name>
</gene>
<evidence type="ECO:0000256" key="11">
    <source>
        <dbReference type="SAM" id="MobiDB-lite"/>
    </source>
</evidence>
<evidence type="ECO:0000313" key="12">
    <source>
        <dbReference type="EMBL" id="BAL56019.1"/>
    </source>
</evidence>
<sequence length="185" mass="20359">MAEVEQEQLVAEDPPKKGIRLPVLIGIILGIIVVQAGIVLAALKIFAPSGESKPATPTEQHASTQDSTEEEEETGPVLVQKVEGIVLPKSDLFINPRGSASHIVVLSVGIEVSPAEKAKEVEEKLMVPIQDRVIARVSSYTLEELQDLKLRDSLRTIIRNDLKPYFNALEGVKIRNVYFPKFVIQ</sequence>
<evidence type="ECO:0000256" key="5">
    <source>
        <dbReference type="ARBA" id="ARBA00022500"/>
    </source>
</evidence>
<protein>
    <recommendedName>
        <fullName evidence="10">Flagellar protein FliL</fullName>
    </recommendedName>
</protein>
<evidence type="ECO:0000256" key="9">
    <source>
        <dbReference type="ARBA" id="ARBA00023136"/>
    </source>
</evidence>
<dbReference type="PANTHER" id="PTHR35091">
    <property type="entry name" value="FLAGELLAR PROTEIN FLIL"/>
    <property type="match status" value="1"/>
</dbReference>
<dbReference type="GO" id="GO:0071978">
    <property type="term" value="P:bacterial-type flagellum-dependent swarming motility"/>
    <property type="evidence" value="ECO:0007669"/>
    <property type="project" value="TreeGrafter"/>
</dbReference>
<keyword evidence="12" id="KW-0969">Cilium</keyword>
<proteinExistence type="inferred from homology"/>
<dbReference type="AlphaFoldDB" id="H5SIN3"/>
<organism evidence="12">
    <name type="scientific">uncultured Bacteroidota bacterium</name>
    <dbReference type="NCBI Taxonomy" id="152509"/>
    <lineage>
        <taxon>Bacteria</taxon>
        <taxon>Pseudomonadati</taxon>
        <taxon>Bacteroidota</taxon>
        <taxon>environmental samples</taxon>
    </lineage>
</organism>
<dbReference type="GO" id="GO:0006935">
    <property type="term" value="P:chemotaxis"/>
    <property type="evidence" value="ECO:0007669"/>
    <property type="project" value="UniProtKB-KW"/>
</dbReference>
<evidence type="ECO:0000256" key="2">
    <source>
        <dbReference type="ARBA" id="ARBA00004162"/>
    </source>
</evidence>
<reference evidence="12" key="1">
    <citation type="journal article" date="2005" name="Environ. Microbiol.">
        <title>Genetic and functional properties of uncultivated thermophilic crenarchaeotes from a subsurface gold mine as revealed by analysis of genome fragments.</title>
        <authorList>
            <person name="Nunoura T."/>
            <person name="Hirayama H."/>
            <person name="Takami H."/>
            <person name="Oida H."/>
            <person name="Nishi S."/>
            <person name="Shimamura S."/>
            <person name="Suzuki Y."/>
            <person name="Inagaki F."/>
            <person name="Takai K."/>
            <person name="Nealson K.H."/>
            <person name="Horikoshi K."/>
        </authorList>
    </citation>
    <scope>NUCLEOTIDE SEQUENCE</scope>
</reference>
<dbReference type="PANTHER" id="PTHR35091:SF2">
    <property type="entry name" value="FLAGELLAR PROTEIN FLIL"/>
    <property type="match status" value="1"/>
</dbReference>
<evidence type="ECO:0000256" key="3">
    <source>
        <dbReference type="ARBA" id="ARBA00008281"/>
    </source>
</evidence>
<keyword evidence="9 10" id="KW-0472">Membrane</keyword>
<dbReference type="Pfam" id="PF03748">
    <property type="entry name" value="FliL"/>
    <property type="match status" value="1"/>
</dbReference>
<keyword evidence="7 10" id="KW-0283">Flagellar rotation</keyword>
<evidence type="ECO:0000256" key="1">
    <source>
        <dbReference type="ARBA" id="ARBA00002254"/>
    </source>
</evidence>
<comment type="function">
    <text evidence="1 10">Controls the rotational direction of flagella during chemotaxis.</text>
</comment>
<accession>H5SIN3</accession>
<evidence type="ECO:0000256" key="6">
    <source>
        <dbReference type="ARBA" id="ARBA00022692"/>
    </source>
</evidence>
<dbReference type="EMBL" id="AP011735">
    <property type="protein sequence ID" value="BAL56019.1"/>
    <property type="molecule type" value="Genomic_DNA"/>
</dbReference>
<evidence type="ECO:0000256" key="10">
    <source>
        <dbReference type="RuleBase" id="RU364125"/>
    </source>
</evidence>
<dbReference type="GO" id="GO:0005886">
    <property type="term" value="C:plasma membrane"/>
    <property type="evidence" value="ECO:0007669"/>
    <property type="project" value="UniProtKB-SubCell"/>
</dbReference>
<keyword evidence="8 10" id="KW-1133">Transmembrane helix</keyword>
<evidence type="ECO:0000256" key="4">
    <source>
        <dbReference type="ARBA" id="ARBA00022475"/>
    </source>
</evidence>
<comment type="subcellular location">
    <subcellularLocation>
        <location evidence="2">Cell membrane</location>
        <topology evidence="2">Single-pass membrane protein</topology>
    </subcellularLocation>
</comment>
<keyword evidence="12" id="KW-0966">Cell projection</keyword>
<feature type="compositionally biased region" description="Polar residues" evidence="11">
    <location>
        <begin position="55"/>
        <end position="66"/>
    </location>
</feature>
<keyword evidence="4 10" id="KW-1003">Cell membrane</keyword>
<comment type="similarity">
    <text evidence="3 10">Belongs to the FliL family.</text>
</comment>
<dbReference type="InterPro" id="IPR005503">
    <property type="entry name" value="FliL"/>
</dbReference>